<evidence type="ECO:0000313" key="3">
    <source>
        <dbReference type="Proteomes" id="UP001152888"/>
    </source>
</evidence>
<keyword evidence="3" id="KW-1185">Reference proteome</keyword>
<feature type="region of interest" description="Disordered" evidence="1">
    <location>
        <begin position="48"/>
        <end position="119"/>
    </location>
</feature>
<organism evidence="2 3">
    <name type="scientific">Acanthoscelides obtectus</name>
    <name type="common">Bean weevil</name>
    <name type="synonym">Bruchus obtectus</name>
    <dbReference type="NCBI Taxonomy" id="200917"/>
    <lineage>
        <taxon>Eukaryota</taxon>
        <taxon>Metazoa</taxon>
        <taxon>Ecdysozoa</taxon>
        <taxon>Arthropoda</taxon>
        <taxon>Hexapoda</taxon>
        <taxon>Insecta</taxon>
        <taxon>Pterygota</taxon>
        <taxon>Neoptera</taxon>
        <taxon>Endopterygota</taxon>
        <taxon>Coleoptera</taxon>
        <taxon>Polyphaga</taxon>
        <taxon>Cucujiformia</taxon>
        <taxon>Chrysomeloidea</taxon>
        <taxon>Chrysomelidae</taxon>
        <taxon>Bruchinae</taxon>
        <taxon>Bruchini</taxon>
        <taxon>Acanthoscelides</taxon>
    </lineage>
</organism>
<comment type="caution">
    <text evidence="2">The sequence shown here is derived from an EMBL/GenBank/DDBJ whole genome shotgun (WGS) entry which is preliminary data.</text>
</comment>
<dbReference type="EMBL" id="CAKOFQ010007200">
    <property type="protein sequence ID" value="CAH1994464.1"/>
    <property type="molecule type" value="Genomic_DNA"/>
</dbReference>
<evidence type="ECO:0000256" key="1">
    <source>
        <dbReference type="SAM" id="MobiDB-lite"/>
    </source>
</evidence>
<feature type="compositionally biased region" description="Basic and acidic residues" evidence="1">
    <location>
        <begin position="90"/>
        <end position="113"/>
    </location>
</feature>
<name>A0A9P0LK16_ACAOB</name>
<gene>
    <name evidence="2" type="ORF">ACAOBT_LOCUS22134</name>
</gene>
<reference evidence="2" key="1">
    <citation type="submission" date="2022-03" db="EMBL/GenBank/DDBJ databases">
        <authorList>
            <person name="Sayadi A."/>
        </authorList>
    </citation>
    <scope>NUCLEOTIDE SEQUENCE</scope>
</reference>
<accession>A0A9P0LK16</accession>
<protein>
    <submittedName>
        <fullName evidence="2">Uncharacterized protein</fullName>
    </submittedName>
</protein>
<sequence length="191" mass="20279">MTSRTREEALAEWISARAERRRALEKLSGAGAGEADLLNAFPFLGGVKGLLKKGPKSRSPAAPPRSDEGPSGGGREGSPKGGEEGGPEPSGREEGSRPKRRELLEKSRREAKEGMAPFSLVSQVAGLTSQEGVHITSAMGVSDTELEAILARRGGSGSQIRTSESSDSEPVDWDWIRALFVDRIAVEVAKV</sequence>
<dbReference type="Proteomes" id="UP001152888">
    <property type="component" value="Unassembled WGS sequence"/>
</dbReference>
<evidence type="ECO:0000313" key="2">
    <source>
        <dbReference type="EMBL" id="CAH1994464.1"/>
    </source>
</evidence>
<dbReference type="AlphaFoldDB" id="A0A9P0LK16"/>
<proteinExistence type="predicted"/>